<dbReference type="Pfam" id="PF05180">
    <property type="entry name" value="zf-DNL"/>
    <property type="match status" value="1"/>
</dbReference>
<dbReference type="GO" id="GO:0005739">
    <property type="term" value="C:mitochondrion"/>
    <property type="evidence" value="ECO:0007669"/>
    <property type="project" value="TreeGrafter"/>
</dbReference>
<feature type="compositionally biased region" description="Low complexity" evidence="5">
    <location>
        <begin position="75"/>
        <end position="113"/>
    </location>
</feature>
<evidence type="ECO:0000313" key="7">
    <source>
        <dbReference type="EMBL" id="KAF0301619.1"/>
    </source>
</evidence>
<dbReference type="GO" id="GO:0051087">
    <property type="term" value="F:protein-folding chaperone binding"/>
    <property type="evidence" value="ECO:0007669"/>
    <property type="project" value="TreeGrafter"/>
</dbReference>
<evidence type="ECO:0000256" key="5">
    <source>
        <dbReference type="SAM" id="MobiDB-lite"/>
    </source>
</evidence>
<reference evidence="7 8" key="1">
    <citation type="submission" date="2019-07" db="EMBL/GenBank/DDBJ databases">
        <title>Draft genome assembly of a fouling barnacle, Amphibalanus amphitrite (Darwin, 1854): The first reference genome for Thecostraca.</title>
        <authorList>
            <person name="Kim W."/>
        </authorList>
    </citation>
    <scope>NUCLEOTIDE SEQUENCE [LARGE SCALE GENOMIC DNA]</scope>
    <source>
        <strain evidence="7">SNU_AA5</strain>
        <tissue evidence="7">Soma without cirri and trophi</tissue>
    </source>
</reference>
<feature type="region of interest" description="Disordered" evidence="5">
    <location>
        <begin position="73"/>
        <end position="113"/>
    </location>
</feature>
<dbReference type="AlphaFoldDB" id="A0A6A4W8Z9"/>
<name>A0A6A4W8Z9_AMPAM</name>
<keyword evidence="1" id="KW-0479">Metal-binding</keyword>
<dbReference type="GO" id="GO:0030150">
    <property type="term" value="P:protein import into mitochondrial matrix"/>
    <property type="evidence" value="ECO:0007669"/>
    <property type="project" value="TreeGrafter"/>
</dbReference>
<dbReference type="PROSITE" id="PS51501">
    <property type="entry name" value="ZF_DNL"/>
    <property type="match status" value="1"/>
</dbReference>
<proteinExistence type="predicted"/>
<dbReference type="InterPro" id="IPR024158">
    <property type="entry name" value="Mt_import_TIM15"/>
</dbReference>
<dbReference type="Proteomes" id="UP000440578">
    <property type="component" value="Unassembled WGS sequence"/>
</dbReference>
<comment type="caution">
    <text evidence="7">The sequence shown here is derived from an EMBL/GenBank/DDBJ whole genome shotgun (WGS) entry which is preliminary data.</text>
</comment>
<dbReference type="Pfam" id="PF02953">
    <property type="entry name" value="zf-Tim10_DDP"/>
    <property type="match status" value="1"/>
</dbReference>
<dbReference type="InterPro" id="IPR035427">
    <property type="entry name" value="Tim10-like_dom_sf"/>
</dbReference>
<keyword evidence="2 4" id="KW-0863">Zinc-finger</keyword>
<protein>
    <submittedName>
        <fullName evidence="7">DNL-type zinc finger protein</fullName>
    </submittedName>
</protein>
<dbReference type="InterPro" id="IPR007853">
    <property type="entry name" value="Znf_DNL-typ"/>
</dbReference>
<feature type="region of interest" description="Disordered" evidence="5">
    <location>
        <begin position="211"/>
        <end position="231"/>
    </location>
</feature>
<dbReference type="EMBL" id="VIIS01001144">
    <property type="protein sequence ID" value="KAF0301619.1"/>
    <property type="molecule type" value="Genomic_DNA"/>
</dbReference>
<dbReference type="PANTHER" id="PTHR20922:SF13">
    <property type="entry name" value="DNL-TYPE ZINC FINGER PROTEIN"/>
    <property type="match status" value="1"/>
</dbReference>
<evidence type="ECO:0000256" key="4">
    <source>
        <dbReference type="PROSITE-ProRule" id="PRU00834"/>
    </source>
</evidence>
<dbReference type="SUPFAM" id="SSF144122">
    <property type="entry name" value="Tim10-like"/>
    <property type="match status" value="1"/>
</dbReference>
<accession>A0A6A4W8Z9</accession>
<dbReference type="InterPro" id="IPR004217">
    <property type="entry name" value="Tim10-like"/>
</dbReference>
<sequence length="231" mass="25715">MVTELRDFLQMYNRISETCFTQCISSLLERDVQSDEVACVQRCADKHINSNQKIMQVFMEVQPQVVAKRMEKMEQQMAETQAAESAEAQPQTAEAAEVQPQAAEATEAQPQAAVEAAQAEAPLTKVQPRLALAFTCKVCNTRVQKLISRLSYERGVVIVECDGCRNRHLIADHLGWFKHVQGRTVEEILAQKGEKVTRVAFEQGAFEVVPPQESDTDTTVVPPAPASKAER</sequence>
<dbReference type="Gene3D" id="1.10.287.810">
    <property type="entry name" value="Mitochondrial import inner membrane translocase subunit tim13 like domains"/>
    <property type="match status" value="1"/>
</dbReference>
<gene>
    <name evidence="7" type="primary">Dnlz</name>
    <name evidence="7" type="ORF">FJT64_026134</name>
</gene>
<dbReference type="PANTHER" id="PTHR20922">
    <property type="entry name" value="DNL-TYPE ZINC FINGER PROTEIN"/>
    <property type="match status" value="1"/>
</dbReference>
<dbReference type="GO" id="GO:0050821">
    <property type="term" value="P:protein stabilization"/>
    <property type="evidence" value="ECO:0007669"/>
    <property type="project" value="TreeGrafter"/>
</dbReference>
<evidence type="ECO:0000256" key="1">
    <source>
        <dbReference type="ARBA" id="ARBA00022723"/>
    </source>
</evidence>
<feature type="domain" description="DNL-type" evidence="6">
    <location>
        <begin position="125"/>
        <end position="221"/>
    </location>
</feature>
<evidence type="ECO:0000256" key="2">
    <source>
        <dbReference type="ARBA" id="ARBA00022771"/>
    </source>
</evidence>
<evidence type="ECO:0000259" key="6">
    <source>
        <dbReference type="PROSITE" id="PS51501"/>
    </source>
</evidence>
<evidence type="ECO:0000313" key="8">
    <source>
        <dbReference type="Proteomes" id="UP000440578"/>
    </source>
</evidence>
<keyword evidence="8" id="KW-1185">Reference proteome</keyword>
<dbReference type="GO" id="GO:0006457">
    <property type="term" value="P:protein folding"/>
    <property type="evidence" value="ECO:0007669"/>
    <property type="project" value="TreeGrafter"/>
</dbReference>
<dbReference type="OrthoDB" id="9972657at2759"/>
<keyword evidence="3" id="KW-0862">Zinc</keyword>
<organism evidence="7 8">
    <name type="scientific">Amphibalanus amphitrite</name>
    <name type="common">Striped barnacle</name>
    <name type="synonym">Balanus amphitrite</name>
    <dbReference type="NCBI Taxonomy" id="1232801"/>
    <lineage>
        <taxon>Eukaryota</taxon>
        <taxon>Metazoa</taxon>
        <taxon>Ecdysozoa</taxon>
        <taxon>Arthropoda</taxon>
        <taxon>Crustacea</taxon>
        <taxon>Multicrustacea</taxon>
        <taxon>Cirripedia</taxon>
        <taxon>Thoracica</taxon>
        <taxon>Thoracicalcarea</taxon>
        <taxon>Balanomorpha</taxon>
        <taxon>Balanoidea</taxon>
        <taxon>Balanidae</taxon>
        <taxon>Amphibalaninae</taxon>
        <taxon>Amphibalanus</taxon>
    </lineage>
</organism>
<dbReference type="GO" id="GO:0008270">
    <property type="term" value="F:zinc ion binding"/>
    <property type="evidence" value="ECO:0007669"/>
    <property type="project" value="UniProtKB-KW"/>
</dbReference>
<evidence type="ECO:0000256" key="3">
    <source>
        <dbReference type="ARBA" id="ARBA00022833"/>
    </source>
</evidence>